<reference evidence="2" key="1">
    <citation type="submission" date="2021-04" db="EMBL/GenBank/DDBJ databases">
        <title>Complete genome sequence for Sulfitobacter sp. strain JK7-1.</title>
        <authorList>
            <person name="Park S.-J."/>
        </authorList>
    </citation>
    <scope>NUCLEOTIDE SEQUENCE</scope>
    <source>
        <strain evidence="2">JK7-1</strain>
    </source>
</reference>
<keyword evidence="3" id="KW-1185">Reference proteome</keyword>
<sequence>MDILLHTGAHRTGTTSFQHYLRANRDALLADGTALWEPETLRPNMFSGLFQKERMQNGRNLQRRAMGRVKMHATQARRAGAERLVISEENMIGAPRACLRAGVMYPGVGERLARLGTAFEGRIARVVLTIRSQELWWGSVMSYAIGRGHPVPPPERRAQIAAHPRTWRDVITDMACALPGAELIVVPFERVAGQADVLYTALTDRAAPGIGAGVWLNRAPDLARLHREMDEAGLPREALGATHDGRWTPFTPAEAAMLREAYADDMMWLTAGADGLATLTEETTRDRAGPSLPGEVLTKGHEHERRPKADMARSG</sequence>
<feature type="compositionally biased region" description="Basic and acidic residues" evidence="1">
    <location>
        <begin position="298"/>
        <end position="315"/>
    </location>
</feature>
<evidence type="ECO:0000256" key="1">
    <source>
        <dbReference type="SAM" id="MobiDB-lite"/>
    </source>
</evidence>
<dbReference type="RefSeq" id="WP_212705260.1">
    <property type="nucleotide sequence ID" value="NZ_CP073581.1"/>
</dbReference>
<evidence type="ECO:0000313" key="3">
    <source>
        <dbReference type="Proteomes" id="UP000683291"/>
    </source>
</evidence>
<dbReference type="EMBL" id="CP073581">
    <property type="protein sequence ID" value="QUJ77065.1"/>
    <property type="molecule type" value="Genomic_DNA"/>
</dbReference>
<evidence type="ECO:0000313" key="2">
    <source>
        <dbReference type="EMBL" id="QUJ77065.1"/>
    </source>
</evidence>
<gene>
    <name evidence="2" type="ORF">KDD17_03260</name>
</gene>
<dbReference type="Proteomes" id="UP000683291">
    <property type="component" value="Chromosome 1"/>
</dbReference>
<name>A0A975JF15_9RHOB</name>
<accession>A0A975JF15</accession>
<dbReference type="KEGG" id="sual:KDD17_03260"/>
<protein>
    <recommendedName>
        <fullName evidence="4">Sulfotransferase</fullName>
    </recommendedName>
</protein>
<dbReference type="AlphaFoldDB" id="A0A975JF15"/>
<evidence type="ECO:0008006" key="4">
    <source>
        <dbReference type="Google" id="ProtNLM"/>
    </source>
</evidence>
<dbReference type="SUPFAM" id="SSF52540">
    <property type="entry name" value="P-loop containing nucleoside triphosphate hydrolases"/>
    <property type="match status" value="1"/>
</dbReference>
<proteinExistence type="predicted"/>
<organism evidence="2 3">
    <name type="scientific">Sulfitobacter albidus</name>
    <dbReference type="NCBI Taxonomy" id="2829501"/>
    <lineage>
        <taxon>Bacteria</taxon>
        <taxon>Pseudomonadati</taxon>
        <taxon>Pseudomonadota</taxon>
        <taxon>Alphaproteobacteria</taxon>
        <taxon>Rhodobacterales</taxon>
        <taxon>Roseobacteraceae</taxon>
        <taxon>Sulfitobacter</taxon>
    </lineage>
</organism>
<feature type="region of interest" description="Disordered" evidence="1">
    <location>
        <begin position="282"/>
        <end position="315"/>
    </location>
</feature>
<dbReference type="InterPro" id="IPR027417">
    <property type="entry name" value="P-loop_NTPase"/>
</dbReference>